<dbReference type="CDD" id="cd06261">
    <property type="entry name" value="TM_PBP2"/>
    <property type="match status" value="1"/>
</dbReference>
<evidence type="ECO:0000256" key="4">
    <source>
        <dbReference type="ARBA" id="ARBA00022692"/>
    </source>
</evidence>
<dbReference type="InterPro" id="IPR035906">
    <property type="entry name" value="MetI-like_sf"/>
</dbReference>
<evidence type="ECO:0000256" key="7">
    <source>
        <dbReference type="RuleBase" id="RU363032"/>
    </source>
</evidence>
<evidence type="ECO:0000256" key="5">
    <source>
        <dbReference type="ARBA" id="ARBA00022989"/>
    </source>
</evidence>
<dbReference type="SUPFAM" id="SSF161098">
    <property type="entry name" value="MetI-like"/>
    <property type="match status" value="1"/>
</dbReference>
<name>A0ABU0CQJ4_9BACI</name>
<keyword evidence="5 7" id="KW-1133">Transmembrane helix</keyword>
<feature type="transmembrane region" description="Helical" evidence="7">
    <location>
        <begin position="29"/>
        <end position="46"/>
    </location>
</feature>
<feature type="transmembrane region" description="Helical" evidence="7">
    <location>
        <begin position="283"/>
        <end position="303"/>
    </location>
</feature>
<keyword evidence="9" id="KW-0762">Sugar transport</keyword>
<dbReference type="RefSeq" id="WP_307337402.1">
    <property type="nucleotide sequence ID" value="NZ_JAUSUQ010000004.1"/>
</dbReference>
<reference evidence="9 10" key="1">
    <citation type="submission" date="2023-07" db="EMBL/GenBank/DDBJ databases">
        <title>Genomic Encyclopedia of Type Strains, Phase IV (KMG-IV): sequencing the most valuable type-strain genomes for metagenomic binning, comparative biology and taxonomic classification.</title>
        <authorList>
            <person name="Goeker M."/>
        </authorList>
    </citation>
    <scope>NUCLEOTIDE SEQUENCE [LARGE SCALE GENOMIC DNA]</scope>
    <source>
        <strain evidence="9 10">DSM 17740</strain>
    </source>
</reference>
<dbReference type="PANTHER" id="PTHR43005:SF1">
    <property type="entry name" value="SPERMIDINE_PUTRESCINE TRANSPORT SYSTEM PERMEASE PROTEIN"/>
    <property type="match status" value="1"/>
</dbReference>
<dbReference type="InterPro" id="IPR000515">
    <property type="entry name" value="MetI-like"/>
</dbReference>
<gene>
    <name evidence="9" type="ORF">J2S00_001463</name>
</gene>
<evidence type="ECO:0000256" key="1">
    <source>
        <dbReference type="ARBA" id="ARBA00004651"/>
    </source>
</evidence>
<keyword evidence="2 7" id="KW-0813">Transport</keyword>
<feature type="transmembrane region" description="Helical" evidence="7">
    <location>
        <begin position="174"/>
        <end position="198"/>
    </location>
</feature>
<evidence type="ECO:0000256" key="6">
    <source>
        <dbReference type="ARBA" id="ARBA00023136"/>
    </source>
</evidence>
<evidence type="ECO:0000256" key="2">
    <source>
        <dbReference type="ARBA" id="ARBA00022448"/>
    </source>
</evidence>
<dbReference type="Gene3D" id="1.10.3720.10">
    <property type="entry name" value="MetI-like"/>
    <property type="match status" value="1"/>
</dbReference>
<comment type="caution">
    <text evidence="9">The sequence shown here is derived from an EMBL/GenBank/DDBJ whole genome shotgun (WGS) entry which is preliminary data.</text>
</comment>
<feature type="transmembrane region" description="Helical" evidence="7">
    <location>
        <begin position="83"/>
        <end position="107"/>
    </location>
</feature>
<feature type="transmembrane region" description="Helical" evidence="7">
    <location>
        <begin position="127"/>
        <end position="145"/>
    </location>
</feature>
<proteinExistence type="inferred from homology"/>
<accession>A0ABU0CQJ4</accession>
<evidence type="ECO:0000256" key="3">
    <source>
        <dbReference type="ARBA" id="ARBA00022475"/>
    </source>
</evidence>
<keyword evidence="4 7" id="KW-0812">Transmembrane</keyword>
<feature type="transmembrane region" description="Helical" evidence="7">
    <location>
        <begin position="219"/>
        <end position="241"/>
    </location>
</feature>
<comment type="subcellular location">
    <subcellularLocation>
        <location evidence="1 7">Cell membrane</location>
        <topology evidence="1 7">Multi-pass membrane protein</topology>
    </subcellularLocation>
</comment>
<evidence type="ECO:0000313" key="9">
    <source>
        <dbReference type="EMBL" id="MDQ0338677.1"/>
    </source>
</evidence>
<evidence type="ECO:0000259" key="8">
    <source>
        <dbReference type="PROSITE" id="PS50928"/>
    </source>
</evidence>
<keyword evidence="3" id="KW-1003">Cell membrane</keyword>
<comment type="similarity">
    <text evidence="7">Belongs to the binding-protein-dependent transport system permease family.</text>
</comment>
<keyword evidence="6 7" id="KW-0472">Membrane</keyword>
<protein>
    <submittedName>
        <fullName evidence="9">Multiple sugar transport system permease protein</fullName>
    </submittedName>
</protein>
<organism evidence="9 10">
    <name type="scientific">Caldalkalibacillus uzonensis</name>
    <dbReference type="NCBI Taxonomy" id="353224"/>
    <lineage>
        <taxon>Bacteria</taxon>
        <taxon>Bacillati</taxon>
        <taxon>Bacillota</taxon>
        <taxon>Bacilli</taxon>
        <taxon>Bacillales</taxon>
        <taxon>Bacillaceae</taxon>
        <taxon>Caldalkalibacillus</taxon>
    </lineage>
</organism>
<sequence>MTNLKLDYQQTSSAKVSIFKVLGNSPVPWLFPLAMILVFVFLYPIVDMIRLSFTNANLISAEYDYTLSSYLTLFTSSGFSRMILITLFFVFFSVLFQMLLGCLIALLIDQGVKRGLTGTVMVRTSVLSAWAIPGVIIGIIWSMLYNESQIGVINYMLHSFFGWSLPFLSDPNVALISVTLANIWRGTAFSMIMIYAGLQTLPRDIIEAAMIDGANAIKRLVYVVIPTLAPLLLINLIIITVDTFNTFDMVMALTGGGPGQSTEVIALSIYNRIFREFELGQGAATAVVLLAINTLMTIIYFHYMEKKQVVA</sequence>
<dbReference type="Proteomes" id="UP001232445">
    <property type="component" value="Unassembled WGS sequence"/>
</dbReference>
<dbReference type="PROSITE" id="PS50928">
    <property type="entry name" value="ABC_TM1"/>
    <property type="match status" value="1"/>
</dbReference>
<dbReference type="Pfam" id="PF00528">
    <property type="entry name" value="BPD_transp_1"/>
    <property type="match status" value="1"/>
</dbReference>
<evidence type="ECO:0000313" key="10">
    <source>
        <dbReference type="Proteomes" id="UP001232445"/>
    </source>
</evidence>
<feature type="domain" description="ABC transmembrane type-1" evidence="8">
    <location>
        <begin position="83"/>
        <end position="300"/>
    </location>
</feature>
<dbReference type="PANTHER" id="PTHR43005">
    <property type="entry name" value="BLR7065 PROTEIN"/>
    <property type="match status" value="1"/>
</dbReference>
<dbReference type="EMBL" id="JAUSUQ010000004">
    <property type="protein sequence ID" value="MDQ0338677.1"/>
    <property type="molecule type" value="Genomic_DNA"/>
</dbReference>
<keyword evidence="10" id="KW-1185">Reference proteome</keyword>